<gene>
    <name evidence="1" type="ORF">OED52_13670</name>
</gene>
<evidence type="ECO:0000313" key="2">
    <source>
        <dbReference type="Proteomes" id="UP001156484"/>
    </source>
</evidence>
<protein>
    <submittedName>
        <fullName evidence="1">Uncharacterized protein</fullName>
    </submittedName>
</protein>
<dbReference type="Proteomes" id="UP001156484">
    <property type="component" value="Chromosome"/>
</dbReference>
<reference evidence="1" key="1">
    <citation type="submission" date="2022-10" db="EMBL/GenBank/DDBJ databases">
        <title>Rhodococcus ferula Z13 complete genome.</title>
        <authorList>
            <person name="Long X."/>
            <person name="Zang M."/>
        </authorList>
    </citation>
    <scope>NUCLEOTIDE SEQUENCE</scope>
    <source>
        <strain evidence="1">Z13</strain>
    </source>
</reference>
<name>A0ACD4DCC9_9NOCA</name>
<keyword evidence="2" id="KW-1185">Reference proteome</keyword>
<sequence length="56" mass="6247">MTALGGMSMPQSIAAHRLVEVWQERPNEVSYRCSCGLVSKHQEFGPVPQCPEEESE</sequence>
<evidence type="ECO:0000313" key="1">
    <source>
        <dbReference type="EMBL" id="UYP17720.1"/>
    </source>
</evidence>
<organism evidence="1 2">
    <name type="scientific">Rhodococcus sacchari</name>
    <dbReference type="NCBI Taxonomy" id="2962047"/>
    <lineage>
        <taxon>Bacteria</taxon>
        <taxon>Bacillati</taxon>
        <taxon>Actinomycetota</taxon>
        <taxon>Actinomycetes</taxon>
        <taxon>Mycobacteriales</taxon>
        <taxon>Nocardiaceae</taxon>
        <taxon>Rhodococcus</taxon>
    </lineage>
</organism>
<proteinExistence type="predicted"/>
<dbReference type="EMBL" id="CP107551">
    <property type="protein sequence ID" value="UYP17720.1"/>
    <property type="molecule type" value="Genomic_DNA"/>
</dbReference>
<accession>A0ACD4DCC9</accession>